<evidence type="ECO:0000313" key="3">
    <source>
        <dbReference type="EMBL" id="AXI72330.1"/>
    </source>
</evidence>
<feature type="transmembrane region" description="Helical" evidence="2">
    <location>
        <begin position="43"/>
        <end position="67"/>
    </location>
</feature>
<feature type="region of interest" description="Disordered" evidence="1">
    <location>
        <begin position="78"/>
        <end position="169"/>
    </location>
</feature>
<dbReference type="AlphaFoldDB" id="A0AAD0Q4Z2"/>
<dbReference type="EMBL" id="CP030930">
    <property type="protein sequence ID" value="AXI72330.1"/>
    <property type="molecule type" value="Genomic_DNA"/>
</dbReference>
<protein>
    <submittedName>
        <fullName evidence="3">Uncharacterized protein</fullName>
    </submittedName>
</protein>
<keyword evidence="2" id="KW-0472">Membrane</keyword>
<keyword evidence="2" id="KW-0812">Transmembrane</keyword>
<name>A0AAD0Q4Z2_9ACTN</name>
<sequence>MPFEDELSEQLRRTGATFDLTARTAVVDGALARGQRSLRRRRGAAVAGSVLALALVGGGGAFGAGLLGGGPGGGTDVAGGGPVAATLTSAPDGASPAAGTPEPEAEGTPSARPDATPTQPDPAPTRPTATPTAQGTPPTGQGIPPAGERSQEPPSRGPADSPAPPLDHSLLMPTFLKLLPQGVTVGEKVDSGGEFASVVVDDGQGRSLVQINVQQDMRDVADQLYGDATTLPDGTLLATSQVPGEKGGKGVVWWTADTMRPDGMRVVVSAFNSGAQSTPATRPEPALTMKQLTALATSPEWLKLQQK</sequence>
<feature type="compositionally biased region" description="Low complexity" evidence="1">
    <location>
        <begin position="126"/>
        <end position="147"/>
    </location>
</feature>
<proteinExistence type="predicted"/>
<evidence type="ECO:0000256" key="2">
    <source>
        <dbReference type="SAM" id="Phobius"/>
    </source>
</evidence>
<reference evidence="3 4" key="1">
    <citation type="submission" date="2018-07" db="EMBL/GenBank/DDBJ databases">
        <title>Complete genome sequence of soil actinomycete Streptomyces cavourensis tj430.</title>
        <authorList>
            <person name="Wang P."/>
            <person name="Huang Y."/>
        </authorList>
    </citation>
    <scope>NUCLEOTIDE SEQUENCE [LARGE SCALE GENOMIC DNA]</scope>
    <source>
        <strain evidence="3 4">TJ430</strain>
    </source>
</reference>
<dbReference type="Proteomes" id="UP000253779">
    <property type="component" value="Chromosome"/>
</dbReference>
<evidence type="ECO:0000313" key="4">
    <source>
        <dbReference type="Proteomes" id="UP000253779"/>
    </source>
</evidence>
<accession>A0AAD0Q4Z2</accession>
<gene>
    <name evidence="3" type="ORF">DTW94_14385</name>
</gene>
<evidence type="ECO:0000256" key="1">
    <source>
        <dbReference type="SAM" id="MobiDB-lite"/>
    </source>
</evidence>
<organism evidence="3 4">
    <name type="scientific">Streptomyces cavourensis</name>
    <dbReference type="NCBI Taxonomy" id="67258"/>
    <lineage>
        <taxon>Bacteria</taxon>
        <taxon>Bacillati</taxon>
        <taxon>Actinomycetota</taxon>
        <taxon>Actinomycetes</taxon>
        <taxon>Kitasatosporales</taxon>
        <taxon>Streptomycetaceae</taxon>
        <taxon>Streptomyces</taxon>
    </lineage>
</organism>
<keyword evidence="2" id="KW-1133">Transmembrane helix</keyword>
<dbReference type="RefSeq" id="WP_114931710.1">
    <property type="nucleotide sequence ID" value="NZ_CP030930.1"/>
</dbReference>